<evidence type="ECO:0000313" key="1">
    <source>
        <dbReference type="EMBL" id="DAD25775.1"/>
    </source>
</evidence>
<comment type="caution">
    <text evidence="1">The sequence shown here is derived from an EMBL/GenBank/DDBJ whole genome shotgun (WGS) entry which is preliminary data.</text>
</comment>
<gene>
    <name evidence="1" type="ORF">HUJ06_027243</name>
</gene>
<sequence>MGWADVFLKFEQCVEHHGPARGTNCIVIFFLSNNGPHVMHWIDAAQVTLFKDSIQILIHKLDLLVEFKWIHKK</sequence>
<reference evidence="1 2" key="1">
    <citation type="journal article" date="2020" name="Mol. Biol. Evol.">
        <title>Distinct Expression and Methylation Patterns for Genes with Different Fates following a Single Whole-Genome Duplication in Flowering Plants.</title>
        <authorList>
            <person name="Shi T."/>
            <person name="Rahmani R.S."/>
            <person name="Gugger P.F."/>
            <person name="Wang M."/>
            <person name="Li H."/>
            <person name="Zhang Y."/>
            <person name="Li Z."/>
            <person name="Wang Q."/>
            <person name="Van de Peer Y."/>
            <person name="Marchal K."/>
            <person name="Chen J."/>
        </authorList>
    </citation>
    <scope>NUCLEOTIDE SEQUENCE [LARGE SCALE GENOMIC DNA]</scope>
    <source>
        <tissue evidence="1">Leaf</tissue>
    </source>
</reference>
<organism evidence="1 2">
    <name type="scientific">Nelumbo nucifera</name>
    <name type="common">Sacred lotus</name>
    <dbReference type="NCBI Taxonomy" id="4432"/>
    <lineage>
        <taxon>Eukaryota</taxon>
        <taxon>Viridiplantae</taxon>
        <taxon>Streptophyta</taxon>
        <taxon>Embryophyta</taxon>
        <taxon>Tracheophyta</taxon>
        <taxon>Spermatophyta</taxon>
        <taxon>Magnoliopsida</taxon>
        <taxon>Proteales</taxon>
        <taxon>Nelumbonaceae</taxon>
        <taxon>Nelumbo</taxon>
    </lineage>
</organism>
<evidence type="ECO:0000313" key="2">
    <source>
        <dbReference type="Proteomes" id="UP000607653"/>
    </source>
</evidence>
<keyword evidence="2" id="KW-1185">Reference proteome</keyword>
<name>A0A822Y410_NELNU</name>
<dbReference type="Proteomes" id="UP000607653">
    <property type="component" value="Unassembled WGS sequence"/>
</dbReference>
<dbReference type="EMBL" id="DUZY01000002">
    <property type="protein sequence ID" value="DAD25775.1"/>
    <property type="molecule type" value="Genomic_DNA"/>
</dbReference>
<accession>A0A822Y410</accession>
<protein>
    <submittedName>
        <fullName evidence="1">Uncharacterized protein</fullName>
    </submittedName>
</protein>
<proteinExistence type="predicted"/>
<dbReference type="AlphaFoldDB" id="A0A822Y410"/>